<dbReference type="PANTHER" id="PTHR11091:SF3">
    <property type="entry name" value="2,3-DIKETO-L-GULONATE REDUCTASE"/>
    <property type="match status" value="1"/>
</dbReference>
<reference evidence="3" key="1">
    <citation type="journal article" date="2024" name="Int. J. Syst. Evol. Microbiol.">
        <title>Pectobacterium araliae sp. nov., a pathogen causing bacterial soft rot of Japanese angelica tree in Japan.</title>
        <authorList>
            <person name="Sawada H."/>
            <person name="Someya N."/>
            <person name="Morohoshi T."/>
            <person name="Ono M."/>
            <person name="Satou M."/>
        </authorList>
    </citation>
    <scope>NUCLEOTIDE SEQUENCE [LARGE SCALE GENOMIC DNA]</scope>
    <source>
        <strain evidence="3">MAFF 302110</strain>
    </source>
</reference>
<dbReference type="KEGG" id="parl:PEC302110_08100"/>
<evidence type="ECO:0000313" key="2">
    <source>
        <dbReference type="EMBL" id="BES83713.1"/>
    </source>
</evidence>
<proteinExistence type="predicted"/>
<dbReference type="Gene3D" id="3.30.1370.60">
    <property type="entry name" value="Hypothetical oxidoreductase yiak, domain 2"/>
    <property type="match status" value="1"/>
</dbReference>
<dbReference type="InterPro" id="IPR036111">
    <property type="entry name" value="Mal/L-sulfo/L-lacto_DH-like_sf"/>
</dbReference>
<sequence length="346" mass="37781">MKNMQRISFDVMKETVKNAFLNAGLSEQKADVCAQIHTESSCDGVYSHGLNRVSRFIDYVKKGWIDIQAEPTQVKSLGVMQIYDGNQGIGITNALFAVEKATEIAREYGIGIVALRNTTHWMRGGAYGWKAAEKGLAAICWTNTESCMPAWGAKNTRLGNNPFVMAVPREKGPIVLDMAMSQYSYGKLQVTRLKNERLPFPGGFDQQGNLTDEPGPIEQSMRILPTGYWKGSGMAVLLDAMAALLSAGHPTNEIDNIGKGSCTGASQIFMVFDPAQLGGSEFSDRMADSVADYVKSSMPAEGKNEVYYPGENSAKNRKENLVKGIPVDDGVWAEVVKLAQEMNDRG</sequence>
<dbReference type="SUPFAM" id="SSF89733">
    <property type="entry name" value="L-sulfolactate dehydrogenase-like"/>
    <property type="match status" value="1"/>
</dbReference>
<evidence type="ECO:0000313" key="3">
    <source>
        <dbReference type="Proteomes" id="UP001377830"/>
    </source>
</evidence>
<evidence type="ECO:0000256" key="1">
    <source>
        <dbReference type="ARBA" id="ARBA00023002"/>
    </source>
</evidence>
<protein>
    <submittedName>
        <fullName evidence="2">3-dehydro-L-gulonate 2-dehydrogenase</fullName>
    </submittedName>
</protein>
<dbReference type="GO" id="GO:0016491">
    <property type="term" value="F:oxidoreductase activity"/>
    <property type="evidence" value="ECO:0007669"/>
    <property type="project" value="UniProtKB-KW"/>
</dbReference>
<dbReference type="AlphaFoldDB" id="A0AAN0MK62"/>
<keyword evidence="1" id="KW-0560">Oxidoreductase</keyword>
<keyword evidence="3" id="KW-1185">Reference proteome</keyword>
<dbReference type="Pfam" id="PF02615">
    <property type="entry name" value="Ldh_2"/>
    <property type="match status" value="1"/>
</dbReference>
<accession>A0AAN0MK62</accession>
<dbReference type="InterPro" id="IPR043143">
    <property type="entry name" value="Mal/L-sulf/L-lact_DH-like_NADP"/>
</dbReference>
<organism evidence="2 3">
    <name type="scientific">Pectobacterium araliae</name>
    <dbReference type="NCBI Taxonomy" id="3073862"/>
    <lineage>
        <taxon>Bacteria</taxon>
        <taxon>Pseudomonadati</taxon>
        <taxon>Pseudomonadota</taxon>
        <taxon>Gammaproteobacteria</taxon>
        <taxon>Enterobacterales</taxon>
        <taxon>Pectobacteriaceae</taxon>
        <taxon>Pectobacterium</taxon>
    </lineage>
</organism>
<dbReference type="Gene3D" id="1.10.1530.10">
    <property type="match status" value="1"/>
</dbReference>
<dbReference type="InterPro" id="IPR043144">
    <property type="entry name" value="Mal/L-sulf/L-lact_DH-like_ah"/>
</dbReference>
<dbReference type="InterPro" id="IPR003767">
    <property type="entry name" value="Malate/L-lactate_DH-like"/>
</dbReference>
<dbReference type="NCBIfam" id="NF009750">
    <property type="entry name" value="PRK13260.1"/>
    <property type="match status" value="1"/>
</dbReference>
<dbReference type="PANTHER" id="PTHR11091">
    <property type="entry name" value="OXIDOREDUCTASE-RELATED"/>
    <property type="match status" value="1"/>
</dbReference>
<gene>
    <name evidence="2" type="primary">yiaK</name>
    <name evidence="2" type="ORF">PEC302110_08100</name>
</gene>
<dbReference type="Proteomes" id="UP001377830">
    <property type="component" value="Chromosome"/>
</dbReference>
<name>A0AAN0MK62_9GAMM</name>
<dbReference type="EMBL" id="AP028908">
    <property type="protein sequence ID" value="BES83713.1"/>
    <property type="molecule type" value="Genomic_DNA"/>
</dbReference>